<sequence length="282" mass="32552">MEMEMEMEMRIRGALPVKRQWLSCRRRCVSRTESDSQPQVSLSDLLESQMTHQRETDSAYEEYAAAMAKMFKQPPAPLPEHLVNNFSGPNVLAVEKHGGYKESVQLATPMFMDRRSSDMDTHRILTPAHSRCSHETDLVQSSEIGGNNPRFTVHSLPNGDVVELDAHSGGPFRDAEPPLFIPTVGPSRLLEERMEKMFHNYRFYSNHFRAMVVEFANAIGGQEGAEILRRYEEREWAEPLTPMCMRSFYESVVDYNALLLDQERMMEEEEARVSEFLKRNKK</sequence>
<protein>
    <submittedName>
        <fullName evidence="1">Uncharacterized protein</fullName>
    </submittedName>
</protein>
<gene>
    <name evidence="1" type="ORF">TVY486_0300360</name>
</gene>
<evidence type="ECO:0000313" key="1">
    <source>
        <dbReference type="EMBL" id="CCC46842.1"/>
    </source>
</evidence>
<dbReference type="AlphaFoldDB" id="G0TSB6"/>
<dbReference type="VEuPathDB" id="TriTrypDB:TvY486_0300360"/>
<organism evidence="1">
    <name type="scientific">Trypanosoma vivax (strain Y486)</name>
    <dbReference type="NCBI Taxonomy" id="1055687"/>
    <lineage>
        <taxon>Eukaryota</taxon>
        <taxon>Discoba</taxon>
        <taxon>Euglenozoa</taxon>
        <taxon>Kinetoplastea</taxon>
        <taxon>Metakinetoplastina</taxon>
        <taxon>Trypanosomatida</taxon>
        <taxon>Trypanosomatidae</taxon>
        <taxon>Trypanosoma</taxon>
        <taxon>Duttonella</taxon>
    </lineage>
</organism>
<accession>G0TSB6</accession>
<proteinExistence type="predicted"/>
<reference evidence="1" key="1">
    <citation type="journal article" date="2012" name="Proc. Natl. Acad. Sci. U.S.A.">
        <title>Antigenic diversity is generated by distinct evolutionary mechanisms in African trypanosome species.</title>
        <authorList>
            <person name="Jackson A.P."/>
            <person name="Berry A."/>
            <person name="Aslett M."/>
            <person name="Allison H.C."/>
            <person name="Burton P."/>
            <person name="Vavrova-Anderson J."/>
            <person name="Brown R."/>
            <person name="Browne H."/>
            <person name="Corton N."/>
            <person name="Hauser H."/>
            <person name="Gamble J."/>
            <person name="Gilderthorp R."/>
            <person name="Marcello L."/>
            <person name="McQuillan J."/>
            <person name="Otto T.D."/>
            <person name="Quail M.A."/>
            <person name="Sanders M.J."/>
            <person name="van Tonder A."/>
            <person name="Ginger M.L."/>
            <person name="Field M.C."/>
            <person name="Barry J.D."/>
            <person name="Hertz-Fowler C."/>
            <person name="Berriman M."/>
        </authorList>
    </citation>
    <scope>NUCLEOTIDE SEQUENCE</scope>
    <source>
        <strain evidence="1">Y486</strain>
    </source>
</reference>
<name>G0TSB6_TRYVY</name>
<dbReference type="EMBL" id="HE573019">
    <property type="protein sequence ID" value="CCC46842.1"/>
    <property type="molecule type" value="Genomic_DNA"/>
</dbReference>